<comment type="caution">
    <text evidence="1">The sequence shown here is derived from an EMBL/GenBank/DDBJ whole genome shotgun (WGS) entry which is preliminary data.</text>
</comment>
<organism evidence="1 2">
    <name type="scientific">Pediococcus stilesii</name>
    <dbReference type="NCBI Taxonomy" id="331679"/>
    <lineage>
        <taxon>Bacteria</taxon>
        <taxon>Bacillati</taxon>
        <taxon>Bacillota</taxon>
        <taxon>Bacilli</taxon>
        <taxon>Lactobacillales</taxon>
        <taxon>Lactobacillaceae</taxon>
        <taxon>Pediococcus</taxon>
    </lineage>
</organism>
<dbReference type="STRING" id="331679.IV81_GL001191"/>
<keyword evidence="2" id="KW-1185">Reference proteome</keyword>
<gene>
    <name evidence="1" type="ORF">IV81_GL001191</name>
</gene>
<dbReference type="AlphaFoldDB" id="A0A0R2KYS6"/>
<dbReference type="Proteomes" id="UP000051859">
    <property type="component" value="Unassembled WGS sequence"/>
</dbReference>
<accession>A0A0R2KYS6</accession>
<evidence type="ECO:0000313" key="1">
    <source>
        <dbReference type="EMBL" id="KRN94558.1"/>
    </source>
</evidence>
<name>A0A0R2KYS6_9LACO</name>
<dbReference type="PATRIC" id="fig|331679.3.peg.1213"/>
<reference evidence="1 2" key="1">
    <citation type="journal article" date="2015" name="Genome Announc.">
        <title>Expanding the biotechnology potential of lactobacilli through comparative genomics of 213 strains and associated genera.</title>
        <authorList>
            <person name="Sun Z."/>
            <person name="Harris H.M."/>
            <person name="McCann A."/>
            <person name="Guo C."/>
            <person name="Argimon S."/>
            <person name="Zhang W."/>
            <person name="Yang X."/>
            <person name="Jeffery I.B."/>
            <person name="Cooney J.C."/>
            <person name="Kagawa T.F."/>
            <person name="Liu W."/>
            <person name="Song Y."/>
            <person name="Salvetti E."/>
            <person name="Wrobel A."/>
            <person name="Rasinkangas P."/>
            <person name="Parkhill J."/>
            <person name="Rea M.C."/>
            <person name="O'Sullivan O."/>
            <person name="Ritari J."/>
            <person name="Douillard F.P."/>
            <person name="Paul Ross R."/>
            <person name="Yang R."/>
            <person name="Briner A.E."/>
            <person name="Felis G.E."/>
            <person name="de Vos W.M."/>
            <person name="Barrangou R."/>
            <person name="Klaenhammer T.R."/>
            <person name="Caufield P.W."/>
            <person name="Cui Y."/>
            <person name="Zhang H."/>
            <person name="O'Toole P.W."/>
        </authorList>
    </citation>
    <scope>NUCLEOTIDE SEQUENCE [LARGE SCALE GENOMIC DNA]</scope>
    <source>
        <strain evidence="1 2">DSM 18001</strain>
    </source>
</reference>
<evidence type="ECO:0000313" key="2">
    <source>
        <dbReference type="Proteomes" id="UP000051859"/>
    </source>
</evidence>
<sequence length="167" mass="19080">MNKNEILSIEAAVAFSNEIVERQSKVDYPTYRILWKTSFGLATGNMIRYDKYQNPIINESHDNLDYWDKTYTPEASEDLFAVVRHKVIPYFVSDSGFGLKNMILMNKPDMLLDQLLKLSKVEITEDLKIPNYSSILDFKTLDNSVSLPFITLEAAEIESVASLISKS</sequence>
<proteinExistence type="predicted"/>
<protein>
    <submittedName>
        <fullName evidence="1">Uncharacterized protein</fullName>
    </submittedName>
</protein>
<dbReference type="RefSeq" id="WP_057801870.1">
    <property type="nucleotide sequence ID" value="NZ_JQBX01000004.1"/>
</dbReference>
<dbReference type="EMBL" id="JQBX01000004">
    <property type="protein sequence ID" value="KRN94558.1"/>
    <property type="molecule type" value="Genomic_DNA"/>
</dbReference>